<accession>A0A0F4KRX5</accession>
<dbReference type="InterPro" id="IPR035903">
    <property type="entry name" value="HesB-like_dom_sf"/>
</dbReference>
<protein>
    <recommendedName>
        <fullName evidence="3">Iron-sulfur cluster biosynthesis protein</fullName>
    </recommendedName>
</protein>
<gene>
    <name evidence="1" type="ORF">JG29_06050</name>
</gene>
<dbReference type="HOGENOM" id="CLU_163967_2_0_9"/>
<reference evidence="1 2" key="1">
    <citation type="submission" date="2014-12" db="EMBL/GenBank/DDBJ databases">
        <title>Comparative genomics of the lactic acid bacteria isolated from the honey bee gut.</title>
        <authorList>
            <person name="Ellegaard K.M."/>
            <person name="Tamarit D."/>
            <person name="Javelind E."/>
            <person name="Olofsson T."/>
            <person name="Andersson S.G."/>
            <person name="Vasquez A."/>
        </authorList>
    </citation>
    <scope>NUCLEOTIDE SEQUENCE [LARGE SCALE GENOMIC DNA]</scope>
    <source>
        <strain evidence="1 2">Hon2</strain>
    </source>
</reference>
<dbReference type="Proteomes" id="UP000033695">
    <property type="component" value="Unassembled WGS sequence"/>
</dbReference>
<evidence type="ECO:0008006" key="3">
    <source>
        <dbReference type="Google" id="ProtNLM"/>
    </source>
</evidence>
<evidence type="ECO:0000313" key="1">
    <source>
        <dbReference type="EMBL" id="KJY49155.1"/>
    </source>
</evidence>
<dbReference type="RefSeq" id="WP_045922458.1">
    <property type="nucleotide sequence ID" value="NZ_JAAEDY010000005.1"/>
</dbReference>
<dbReference type="OrthoDB" id="1645729at2"/>
<dbReference type="PATRIC" id="fig|1218508.4.peg.620"/>
<dbReference type="EMBL" id="JXBZ01000005">
    <property type="protein sequence ID" value="KJY49155.1"/>
    <property type="molecule type" value="Genomic_DNA"/>
</dbReference>
<dbReference type="AlphaFoldDB" id="A0A0F4KRX5"/>
<sequence length="100" mass="11876">MKITVSPAAQKWYQNNLELKPGDGLHFYGKVYGRTNVHFGFSLAFVKQKPQHPYYQAVYQEISYYFDEDDIWFFTGYDLQIDYDADYDGPTYTFVDEEPE</sequence>
<evidence type="ECO:0000313" key="2">
    <source>
        <dbReference type="Proteomes" id="UP000033695"/>
    </source>
</evidence>
<dbReference type="STRING" id="1218508.JG29_06050"/>
<keyword evidence="2" id="KW-1185">Reference proteome</keyword>
<organism evidence="1 2">
    <name type="scientific">Bombilactobacillus mellis</name>
    <dbReference type="NCBI Taxonomy" id="1218508"/>
    <lineage>
        <taxon>Bacteria</taxon>
        <taxon>Bacillati</taxon>
        <taxon>Bacillota</taxon>
        <taxon>Bacilli</taxon>
        <taxon>Lactobacillales</taxon>
        <taxon>Lactobacillaceae</taxon>
        <taxon>Bombilactobacillus</taxon>
    </lineage>
</organism>
<dbReference type="SUPFAM" id="SSF89360">
    <property type="entry name" value="HesB-like domain"/>
    <property type="match status" value="1"/>
</dbReference>
<name>A0A0F4KRX5_9LACO</name>
<proteinExistence type="predicted"/>
<comment type="caution">
    <text evidence="1">The sequence shown here is derived from an EMBL/GenBank/DDBJ whole genome shotgun (WGS) entry which is preliminary data.</text>
</comment>